<comment type="caution">
    <text evidence="1">The sequence shown here is derived from an EMBL/GenBank/DDBJ whole genome shotgun (WGS) entry which is preliminary data.</text>
</comment>
<organism evidence="1 2">
    <name type="scientific">Rubripirellula tenax</name>
    <dbReference type="NCBI Taxonomy" id="2528015"/>
    <lineage>
        <taxon>Bacteria</taxon>
        <taxon>Pseudomonadati</taxon>
        <taxon>Planctomycetota</taxon>
        <taxon>Planctomycetia</taxon>
        <taxon>Pirellulales</taxon>
        <taxon>Pirellulaceae</taxon>
        <taxon>Rubripirellula</taxon>
    </lineage>
</organism>
<evidence type="ECO:0000313" key="1">
    <source>
        <dbReference type="EMBL" id="TWU58755.1"/>
    </source>
</evidence>
<dbReference type="RefSeq" id="WP_246114325.1">
    <property type="nucleotide sequence ID" value="NZ_SJPW01000002.1"/>
</dbReference>
<proteinExistence type="predicted"/>
<dbReference type="EMBL" id="SJPW01000002">
    <property type="protein sequence ID" value="TWU58755.1"/>
    <property type="molecule type" value="Genomic_DNA"/>
</dbReference>
<dbReference type="Proteomes" id="UP000318288">
    <property type="component" value="Unassembled WGS sequence"/>
</dbReference>
<gene>
    <name evidence="1" type="ORF">Poly51_15350</name>
</gene>
<dbReference type="AlphaFoldDB" id="A0A5C6FBD5"/>
<keyword evidence="2" id="KW-1185">Reference proteome</keyword>
<reference evidence="1 2" key="1">
    <citation type="submission" date="2019-02" db="EMBL/GenBank/DDBJ databases">
        <title>Deep-cultivation of Planctomycetes and their phenomic and genomic characterization uncovers novel biology.</title>
        <authorList>
            <person name="Wiegand S."/>
            <person name="Jogler M."/>
            <person name="Boedeker C."/>
            <person name="Pinto D."/>
            <person name="Vollmers J."/>
            <person name="Rivas-Marin E."/>
            <person name="Kohn T."/>
            <person name="Peeters S.H."/>
            <person name="Heuer A."/>
            <person name="Rast P."/>
            <person name="Oberbeckmann S."/>
            <person name="Bunk B."/>
            <person name="Jeske O."/>
            <person name="Meyerdierks A."/>
            <person name="Storesund J.E."/>
            <person name="Kallscheuer N."/>
            <person name="Luecker S."/>
            <person name="Lage O.M."/>
            <person name="Pohl T."/>
            <person name="Merkel B.J."/>
            <person name="Hornburger P."/>
            <person name="Mueller R.-W."/>
            <person name="Bruemmer F."/>
            <person name="Labrenz M."/>
            <person name="Spormann A.M."/>
            <person name="Op Den Camp H."/>
            <person name="Overmann J."/>
            <person name="Amann R."/>
            <person name="Jetten M.S.M."/>
            <person name="Mascher T."/>
            <person name="Medema M.H."/>
            <person name="Devos D.P."/>
            <person name="Kaster A.-K."/>
            <person name="Ovreas L."/>
            <person name="Rohde M."/>
            <person name="Galperin M.Y."/>
            <person name="Jogler C."/>
        </authorList>
    </citation>
    <scope>NUCLEOTIDE SEQUENCE [LARGE SCALE GENOMIC DNA]</scope>
    <source>
        <strain evidence="1 2">Poly51</strain>
    </source>
</reference>
<accession>A0A5C6FBD5</accession>
<protein>
    <submittedName>
        <fullName evidence="1">Uncharacterized protein</fullName>
    </submittedName>
</protein>
<name>A0A5C6FBD5_9BACT</name>
<evidence type="ECO:0000313" key="2">
    <source>
        <dbReference type="Proteomes" id="UP000318288"/>
    </source>
</evidence>
<sequence>MQSGSVEFRSLTDGSRYASRIGSDGGFLLTDQDGEPRCPSGEYEAVVVQIVLTEDLAADEHQHGRTVPRKYADYYTSGLRITHDDTDATPLLVTLDATN</sequence>